<evidence type="ECO:0000256" key="2">
    <source>
        <dbReference type="ARBA" id="ARBA00007639"/>
    </source>
</evidence>
<comment type="similarity">
    <text evidence="2">Belongs to the bacterial solute-binding protein 2 family.</text>
</comment>
<dbReference type="PANTHER" id="PTHR46847">
    <property type="entry name" value="D-ALLOSE-BINDING PERIPLASMIC PROTEIN-RELATED"/>
    <property type="match status" value="1"/>
</dbReference>
<keyword evidence="3 4" id="KW-0732">Signal</keyword>
<dbReference type="PANTHER" id="PTHR46847:SF1">
    <property type="entry name" value="D-ALLOSE-BINDING PERIPLASMIC PROTEIN-RELATED"/>
    <property type="match status" value="1"/>
</dbReference>
<feature type="signal peptide" evidence="4">
    <location>
        <begin position="1"/>
        <end position="26"/>
    </location>
</feature>
<evidence type="ECO:0000256" key="4">
    <source>
        <dbReference type="SAM" id="SignalP"/>
    </source>
</evidence>
<dbReference type="OrthoDB" id="9804917at2"/>
<dbReference type="GO" id="GO:0030246">
    <property type="term" value="F:carbohydrate binding"/>
    <property type="evidence" value="ECO:0007669"/>
    <property type="project" value="UniProtKB-ARBA"/>
</dbReference>
<protein>
    <submittedName>
        <fullName evidence="6">BMP family ABC transporter substrate-binding protein</fullName>
    </submittedName>
</protein>
<accession>A0A178HXB9</accession>
<dbReference type="Gene3D" id="3.40.50.2300">
    <property type="match status" value="2"/>
</dbReference>
<dbReference type="EMBL" id="LVVY01000081">
    <property type="protein sequence ID" value="OAM77493.1"/>
    <property type="molecule type" value="Genomic_DNA"/>
</dbReference>
<reference evidence="6 7" key="1">
    <citation type="submission" date="2016-03" db="EMBL/GenBank/DDBJ databases">
        <title>Genome sequencing of Devosia sp. S37.</title>
        <authorList>
            <person name="Mohd Nor M."/>
        </authorList>
    </citation>
    <scope>NUCLEOTIDE SEQUENCE [LARGE SCALE GENOMIC DNA]</scope>
    <source>
        <strain evidence="6 7">S37</strain>
    </source>
</reference>
<dbReference type="CDD" id="cd20005">
    <property type="entry name" value="PBP1_ABC_sugar_binding-like"/>
    <property type="match status" value="1"/>
</dbReference>
<feature type="domain" description="Periplasmic binding protein" evidence="5">
    <location>
        <begin position="32"/>
        <end position="286"/>
    </location>
</feature>
<evidence type="ECO:0000256" key="3">
    <source>
        <dbReference type="ARBA" id="ARBA00022729"/>
    </source>
</evidence>
<feature type="chain" id="PRO_5008088264" evidence="4">
    <location>
        <begin position="27"/>
        <end position="315"/>
    </location>
</feature>
<evidence type="ECO:0000256" key="1">
    <source>
        <dbReference type="ARBA" id="ARBA00004196"/>
    </source>
</evidence>
<dbReference type="InterPro" id="IPR025997">
    <property type="entry name" value="SBP_2_dom"/>
</dbReference>
<proteinExistence type="inferred from homology"/>
<evidence type="ECO:0000259" key="5">
    <source>
        <dbReference type="Pfam" id="PF13407"/>
    </source>
</evidence>
<name>A0A178HXB9_9HYPH</name>
<keyword evidence="7" id="KW-1185">Reference proteome</keyword>
<organism evidence="6 7">
    <name type="scientific">Devosia elaeis</name>
    <dbReference type="NCBI Taxonomy" id="1770058"/>
    <lineage>
        <taxon>Bacteria</taxon>
        <taxon>Pseudomonadati</taxon>
        <taxon>Pseudomonadota</taxon>
        <taxon>Alphaproteobacteria</taxon>
        <taxon>Hyphomicrobiales</taxon>
        <taxon>Devosiaceae</taxon>
        <taxon>Devosia</taxon>
    </lineage>
</organism>
<dbReference type="Pfam" id="PF13407">
    <property type="entry name" value="Peripla_BP_4"/>
    <property type="match status" value="1"/>
</dbReference>
<dbReference type="RefSeq" id="WP_067455158.1">
    <property type="nucleotide sequence ID" value="NZ_LVVY01000081.1"/>
</dbReference>
<comment type="subcellular location">
    <subcellularLocation>
        <location evidence="1">Cell envelope</location>
    </subcellularLocation>
</comment>
<dbReference type="InterPro" id="IPR028082">
    <property type="entry name" value="Peripla_BP_I"/>
</dbReference>
<sequence length="315" mass="32510">MLNRRHLLGAISALAMLASAGAPALAQENYDIALISKGFQHQFWQAVKAGADQAAAEFGVNVTFEGPDTETQVDRQMDMLAAALSRQPDAIGFAALDSQAATPLLQQAAAANIPIIAFDSGVDSDIPLTTVTTDNVAAAALAADKMAELIGNAGKVAVVAHDQTSRTGIDRVDGFVNRIAEAYPDIEVVSVQYGGGDQLQSTEITKSILLANPDLKGIFGANEGSALGVANGKTELGSDIVVIGFDSGAAQKGMVESGVMAGAITQNPVGIGYETVKAAIGALNGETLPEIIDSGFDWYDASNMNDPEIAAVLYD</sequence>
<dbReference type="PROSITE" id="PS51318">
    <property type="entry name" value="TAT"/>
    <property type="match status" value="1"/>
</dbReference>
<dbReference type="Proteomes" id="UP000078389">
    <property type="component" value="Unassembled WGS sequence"/>
</dbReference>
<dbReference type="SUPFAM" id="SSF53822">
    <property type="entry name" value="Periplasmic binding protein-like I"/>
    <property type="match status" value="1"/>
</dbReference>
<evidence type="ECO:0000313" key="7">
    <source>
        <dbReference type="Proteomes" id="UP000078389"/>
    </source>
</evidence>
<dbReference type="AlphaFoldDB" id="A0A178HXB9"/>
<dbReference type="STRING" id="1770058.A3840_09080"/>
<comment type="caution">
    <text evidence="6">The sequence shown here is derived from an EMBL/GenBank/DDBJ whole genome shotgun (WGS) entry which is preliminary data.</text>
</comment>
<dbReference type="GO" id="GO:0030313">
    <property type="term" value="C:cell envelope"/>
    <property type="evidence" value="ECO:0007669"/>
    <property type="project" value="UniProtKB-SubCell"/>
</dbReference>
<gene>
    <name evidence="6" type="ORF">A3840_09080</name>
</gene>
<evidence type="ECO:0000313" key="6">
    <source>
        <dbReference type="EMBL" id="OAM77493.1"/>
    </source>
</evidence>
<dbReference type="InterPro" id="IPR006311">
    <property type="entry name" value="TAT_signal"/>
</dbReference>